<keyword evidence="2" id="KW-0963">Cytoplasm</keyword>
<comment type="similarity">
    <text evidence="1 2">Belongs to the CYFIP family.</text>
</comment>
<dbReference type="EnsemblMetazoa" id="XM_030999893">
    <property type="protein sequence ID" value="XP_030855753"/>
    <property type="gene ID" value="LOC574767"/>
</dbReference>
<dbReference type="GO" id="GO:0045202">
    <property type="term" value="C:synapse"/>
    <property type="evidence" value="ECO:0000318"/>
    <property type="project" value="GO_Central"/>
</dbReference>
<dbReference type="EnsemblMetazoa" id="XM_030999891">
    <property type="protein sequence ID" value="XP_030855751"/>
    <property type="gene ID" value="LOC574767"/>
</dbReference>
<dbReference type="PRINTS" id="PR01698">
    <property type="entry name" value="CYTOFMRPINTP"/>
</dbReference>
<dbReference type="GO" id="GO:0006417">
    <property type="term" value="P:regulation of translation"/>
    <property type="evidence" value="ECO:0000318"/>
    <property type="project" value="GO_Central"/>
</dbReference>
<dbReference type="OrthoDB" id="10265867at2759"/>
<dbReference type="PANTHER" id="PTHR12195">
    <property type="entry name" value="CYTOPLASMIC FMR1-INTERACTING PROTEIN-RELATED"/>
    <property type="match status" value="1"/>
</dbReference>
<evidence type="ECO:0000256" key="3">
    <source>
        <dbReference type="SAM" id="MobiDB-lite"/>
    </source>
</evidence>
<evidence type="ECO:0000313" key="5">
    <source>
        <dbReference type="EnsemblMetazoa" id="XP_030855753"/>
    </source>
</evidence>
<name>A0A7M7PV70_STRPU</name>
<dbReference type="PIRSF" id="PIRSF008153">
    <property type="entry name" value="FMR1_interacting"/>
    <property type="match status" value="1"/>
</dbReference>
<dbReference type="GO" id="GO:0007411">
    <property type="term" value="P:axon guidance"/>
    <property type="evidence" value="ECO:0000318"/>
    <property type="project" value="GO_Central"/>
</dbReference>
<evidence type="ECO:0000256" key="1">
    <source>
        <dbReference type="ARBA" id="ARBA00025790"/>
    </source>
</evidence>
<evidence type="ECO:0000256" key="2">
    <source>
        <dbReference type="PIRNR" id="PIRNR008153"/>
    </source>
</evidence>
<dbReference type="EnsemblMetazoa" id="XM_011664685">
    <property type="protein sequence ID" value="XP_011662987"/>
    <property type="gene ID" value="LOC574767"/>
</dbReference>
<evidence type="ECO:0000259" key="4">
    <source>
        <dbReference type="Pfam" id="PF07159"/>
    </source>
</evidence>
<keyword evidence="6" id="KW-1185">Reference proteome</keyword>
<protein>
    <recommendedName>
        <fullName evidence="2">Cytoplasmic FMR1-interacting protein</fullName>
    </recommendedName>
</protein>
<dbReference type="Pfam" id="PF07159">
    <property type="entry name" value="CYRIA-B_Rac1-bd"/>
    <property type="match status" value="1"/>
</dbReference>
<dbReference type="GO" id="GO:0031267">
    <property type="term" value="F:small GTPase binding"/>
    <property type="evidence" value="ECO:0007669"/>
    <property type="project" value="InterPro"/>
</dbReference>
<organism evidence="5 6">
    <name type="scientific">Strongylocentrotus purpuratus</name>
    <name type="common">Purple sea urchin</name>
    <dbReference type="NCBI Taxonomy" id="7668"/>
    <lineage>
        <taxon>Eukaryota</taxon>
        <taxon>Metazoa</taxon>
        <taxon>Echinodermata</taxon>
        <taxon>Eleutherozoa</taxon>
        <taxon>Echinozoa</taxon>
        <taxon>Echinoidea</taxon>
        <taxon>Euechinoidea</taxon>
        <taxon>Echinacea</taxon>
        <taxon>Camarodonta</taxon>
        <taxon>Echinidea</taxon>
        <taxon>Strongylocentrotidae</taxon>
        <taxon>Strongylocentrotus</taxon>
    </lineage>
</organism>
<dbReference type="Pfam" id="PF05994">
    <property type="entry name" value="FragX_IP"/>
    <property type="match status" value="1"/>
</dbReference>
<evidence type="ECO:0000313" key="6">
    <source>
        <dbReference type="Proteomes" id="UP000007110"/>
    </source>
</evidence>
<dbReference type="GO" id="GO:0043005">
    <property type="term" value="C:neuron projection"/>
    <property type="evidence" value="ECO:0000318"/>
    <property type="project" value="GO_Central"/>
</dbReference>
<dbReference type="Proteomes" id="UP000007110">
    <property type="component" value="Unassembled WGS sequence"/>
</dbReference>
<dbReference type="KEGG" id="spu:574767"/>
<dbReference type="InterPro" id="IPR009828">
    <property type="entry name" value="CYRIA/CYRIB_Rac1-bd"/>
</dbReference>
<dbReference type="EnsemblMetazoa" id="XM_030999890">
    <property type="protein sequence ID" value="XP_030855750"/>
    <property type="gene ID" value="LOC574767"/>
</dbReference>
<feature type="domain" description="CYRIA/CYRIB Rac1 binding" evidence="4">
    <location>
        <begin position="78"/>
        <end position="292"/>
    </location>
</feature>
<dbReference type="InParanoid" id="A0A7M7PV70"/>
<dbReference type="RefSeq" id="XP_030855750.1">
    <property type="nucleotide sequence ID" value="XM_030999890.1"/>
</dbReference>
<feature type="compositionally biased region" description="Gly residues" evidence="3">
    <location>
        <begin position="7"/>
        <end position="17"/>
    </location>
</feature>
<reference evidence="6" key="1">
    <citation type="submission" date="2015-02" db="EMBL/GenBank/DDBJ databases">
        <title>Genome sequencing for Strongylocentrotus purpuratus.</title>
        <authorList>
            <person name="Murali S."/>
            <person name="Liu Y."/>
            <person name="Vee V."/>
            <person name="English A."/>
            <person name="Wang M."/>
            <person name="Skinner E."/>
            <person name="Han Y."/>
            <person name="Muzny D.M."/>
            <person name="Worley K.C."/>
            <person name="Gibbs R.A."/>
        </authorList>
    </citation>
    <scope>NUCLEOTIDE SEQUENCE</scope>
</reference>
<accession>A0A7M7PV70</accession>
<dbReference type="RefSeq" id="XP_030855751.1">
    <property type="nucleotide sequence ID" value="XM_030999891.1"/>
</dbReference>
<dbReference type="OMA" id="IRNDNSA"/>
<dbReference type="GeneID" id="574767"/>
<dbReference type="RefSeq" id="XP_011662987.2">
    <property type="nucleotide sequence ID" value="XM_011664685.2"/>
</dbReference>
<dbReference type="GO" id="GO:0031209">
    <property type="term" value="C:SCAR complex"/>
    <property type="evidence" value="ECO:0000318"/>
    <property type="project" value="GO_Central"/>
</dbReference>
<dbReference type="GO" id="GO:0000340">
    <property type="term" value="F:RNA 7-methylguanosine cap binding"/>
    <property type="evidence" value="ECO:0000318"/>
    <property type="project" value="GO_Central"/>
</dbReference>
<dbReference type="GO" id="GO:0030833">
    <property type="term" value="P:regulation of actin filament polymerization"/>
    <property type="evidence" value="ECO:0007669"/>
    <property type="project" value="InterPro"/>
</dbReference>
<reference evidence="5" key="2">
    <citation type="submission" date="2021-01" db="UniProtKB">
        <authorList>
            <consortium name="EnsemblMetazoa"/>
        </authorList>
    </citation>
    <scope>IDENTIFICATION</scope>
</reference>
<dbReference type="GO" id="GO:0030031">
    <property type="term" value="P:cell projection assembly"/>
    <property type="evidence" value="ECO:0000318"/>
    <property type="project" value="GO_Central"/>
</dbReference>
<dbReference type="RefSeq" id="XP_030855753.1">
    <property type="nucleotide sequence ID" value="XM_030999893.1"/>
</dbReference>
<proteinExistence type="inferred from homology"/>
<sequence>MSAGPVKGDGPGPGPGQGSPIVPLEEAMSNVELLGDLPTPDPQPMIEAKTIALTYHANFDTNFSDRTAFITGIAKFMEEATVHSEMNNILKEGEEHAVMLYTWRSCARAVPSIKSNLQENRREIKETFVEIMKPEIAKLSAFMHFQERAINEFSEDFKRLCHIERRNDFVSESYLLTLGRLMNMFAVLDALKDSKASVRNDNSAYNRDANFLRSAIDMAAVQESQKMTMFLATNQSITNTLKATLLKIEGYEEMIADVVNLCVKLFENQQYVLPAEKHLLVKVMGIGLFLMDNDTNSIYKMDQKNRISLSKIDKIFKQLEVVPLYGDLQISVLSYIKKCANYETHQSFWKSENITATGSQFNILRQQDALRDQHTKYLAQLVKYNKMHPQWKVIEAQNNNQPVKRSDAENKAIYELALKGLRLLSKLTALVTEMFSWKLLHPSTSHKPEVEKAEEYEKATRFNYNQQEKFALIEIIAMIKSLQAIISKMEPFFQEAIHRSIYSEVQDFVQLTLREPMRAAVKRTKKKKGTLILSIIRGVRDSCCDWLEGQQPGDDPVLKGEKDPKTGYTTKKVPRKCIGPSTTQLYMVRTMLECVTADKGGTGKKTLRKELQDLVPMEPFEEFLKSSFFYLHLINLPATIRKCGDLSQLWYREFYLEMTMGNHIQFPIEMSIPWILTDEILTAKEPALMEYVFFPLDLYNDSAQYALTIFKKQYLYDEIEAEVNLCFDQLVYKLAEMIFAYYKELAGSMLLDRRFRKECKKYGIEIPCQKANKYDSILRQKHVQILGRSVDMSRLLSQRIIQSILKSLKLAISRFEGHGINEGLIELDCLFQINQLAHMMMGKYLTLPAFQSLVDEADSNVGGPCGTIALTLALDLSSEILPKYCFNGTTQRFVRTKLMFVEETSKDKPANAQPAYYFGNKTLNAVYQHIAGLYQGFMGMEHIRIMVRLLGYQQLHVVVEELLKIVKGTIQTLCVPYVKVLLQEAMPAKCKMPKTEYGTQGLVVYYYTHVQDVVQYSDLKTQTLVAFQSVGNAVIIFHLLDQVLSMEEAWNLFQASPFMNILPKPYCAKGEKLETKIKQMEQNYAHLHLCPLMQKLGTKEQLRNAQENDLLLRERGACGNIILKEILNRIRSFLDDPVWRGETPPENGVMHVDESNLEFHRLWSAIMIVICMPLNPNNTSVEEGYGDGLNWAGCTIMTLLNQARKYELLDFASHIQRVNEVDGKLADINGISVKRYVDRISKYQILNQQIFEVLNKTLVMGDSQAPTCAPEVNFYQPPMHQSQVKNM</sequence>
<dbReference type="InterPro" id="IPR008081">
    <property type="entry name" value="Cytoplasmic_FMR1-int"/>
</dbReference>
<feature type="region of interest" description="Disordered" evidence="3">
    <location>
        <begin position="1"/>
        <end position="22"/>
    </location>
</feature>
<dbReference type="GO" id="GO:0000902">
    <property type="term" value="P:cell morphogenesis"/>
    <property type="evidence" value="ECO:0000318"/>
    <property type="project" value="GO_Central"/>
</dbReference>